<evidence type="ECO:0000313" key="6">
    <source>
        <dbReference type="EMBL" id="WNO52580.1"/>
    </source>
</evidence>
<feature type="domain" description="CENP-V/GFA" evidence="5">
    <location>
        <begin position="1"/>
        <end position="108"/>
    </location>
</feature>
<evidence type="ECO:0000256" key="4">
    <source>
        <dbReference type="ARBA" id="ARBA00023239"/>
    </source>
</evidence>
<keyword evidence="3" id="KW-0862">Zinc</keyword>
<accession>A0ABZ0B5B5</accession>
<evidence type="ECO:0000256" key="3">
    <source>
        <dbReference type="ARBA" id="ARBA00022833"/>
    </source>
</evidence>
<evidence type="ECO:0000256" key="1">
    <source>
        <dbReference type="ARBA" id="ARBA00005495"/>
    </source>
</evidence>
<dbReference type="InterPro" id="IPR006913">
    <property type="entry name" value="CENP-V/GFA"/>
</dbReference>
<keyword evidence="2" id="KW-0479">Metal-binding</keyword>
<dbReference type="InterPro" id="IPR011057">
    <property type="entry name" value="Mss4-like_sf"/>
</dbReference>
<evidence type="ECO:0000259" key="5">
    <source>
        <dbReference type="PROSITE" id="PS51891"/>
    </source>
</evidence>
<reference evidence="6 7" key="1">
    <citation type="submission" date="2023-09" db="EMBL/GenBank/DDBJ databases">
        <authorList>
            <person name="Rey-Velasco X."/>
        </authorList>
    </citation>
    <scope>NUCLEOTIDE SEQUENCE [LARGE SCALE GENOMIC DNA]</scope>
    <source>
        <strain evidence="6 7">W311</strain>
    </source>
</reference>
<sequence>MTVRCTGEPVRVSVCHCLACQQRTGSAFSAQARFPENAVTVDGSTAQYERIADSGAWIRYRFCPRCGSNALYRTQEEPGLIAVPLGNFANPHAFSAPATSVYEERAFDWVTVAAGSHHR</sequence>
<dbReference type="PANTHER" id="PTHR33337">
    <property type="entry name" value="GFA DOMAIN-CONTAINING PROTEIN"/>
    <property type="match status" value="1"/>
</dbReference>
<organism evidence="6 7">
    <name type="scientific">Stakelama saccharophila</name>
    <dbReference type="NCBI Taxonomy" id="3075605"/>
    <lineage>
        <taxon>Bacteria</taxon>
        <taxon>Pseudomonadati</taxon>
        <taxon>Pseudomonadota</taxon>
        <taxon>Alphaproteobacteria</taxon>
        <taxon>Sphingomonadales</taxon>
        <taxon>Sphingomonadaceae</taxon>
        <taxon>Stakelama</taxon>
    </lineage>
</organism>
<evidence type="ECO:0000313" key="7">
    <source>
        <dbReference type="Proteomes" id="UP001302249"/>
    </source>
</evidence>
<dbReference type="EMBL" id="CP135076">
    <property type="protein sequence ID" value="WNO52580.1"/>
    <property type="molecule type" value="Genomic_DNA"/>
</dbReference>
<dbReference type="Gene3D" id="3.90.1590.10">
    <property type="entry name" value="glutathione-dependent formaldehyde- activating enzyme (gfa)"/>
    <property type="match status" value="1"/>
</dbReference>
<name>A0ABZ0B5B5_9SPHN</name>
<evidence type="ECO:0000256" key="2">
    <source>
        <dbReference type="ARBA" id="ARBA00022723"/>
    </source>
</evidence>
<comment type="similarity">
    <text evidence="1">Belongs to the Gfa family.</text>
</comment>
<dbReference type="PANTHER" id="PTHR33337:SF40">
    <property type="entry name" value="CENP-V_GFA DOMAIN-CONTAINING PROTEIN-RELATED"/>
    <property type="match status" value="1"/>
</dbReference>
<dbReference type="Proteomes" id="UP001302249">
    <property type="component" value="Chromosome"/>
</dbReference>
<dbReference type="SUPFAM" id="SSF51316">
    <property type="entry name" value="Mss4-like"/>
    <property type="match status" value="1"/>
</dbReference>
<gene>
    <name evidence="6" type="ORF">RPR59_08850</name>
</gene>
<proteinExistence type="inferred from homology"/>
<keyword evidence="4" id="KW-0456">Lyase</keyword>
<dbReference type="PROSITE" id="PS51891">
    <property type="entry name" value="CENP_V_GFA"/>
    <property type="match status" value="1"/>
</dbReference>
<keyword evidence="7" id="KW-1185">Reference proteome</keyword>
<dbReference type="RefSeq" id="WP_313913175.1">
    <property type="nucleotide sequence ID" value="NZ_CP135076.1"/>
</dbReference>
<dbReference type="Pfam" id="PF04828">
    <property type="entry name" value="GFA"/>
    <property type="match status" value="1"/>
</dbReference>
<protein>
    <submittedName>
        <fullName evidence="6">GFA family protein</fullName>
    </submittedName>
</protein>